<dbReference type="EMBL" id="CACVKT020001442">
    <property type="protein sequence ID" value="CAC5368098.1"/>
    <property type="molecule type" value="Genomic_DNA"/>
</dbReference>
<dbReference type="OrthoDB" id="10673403at2759"/>
<gene>
    <name evidence="2" type="ORF">MCOR_7762</name>
</gene>
<feature type="region of interest" description="Disordered" evidence="1">
    <location>
        <begin position="1"/>
        <end position="34"/>
    </location>
</feature>
<sequence length="187" mass="20993">MKKKGVKRDKSQNSKQNRTEGNTPVREISVQTEETSPHLLYIASRLSTDDMGLYQSILSKDPILPQVLMDGDDIQEEKMTSSVQESEQEENISTNRVDDMSPKEPFTQRLLPRIPLRKTAPRGRAHVIQRTTSRTTTLSTINVNKDRKHKTSDISGENILPSCSSFFNVDAQKGHSSVKKHGLCSGN</sequence>
<organism evidence="2 3">
    <name type="scientific">Mytilus coruscus</name>
    <name type="common">Sea mussel</name>
    <dbReference type="NCBI Taxonomy" id="42192"/>
    <lineage>
        <taxon>Eukaryota</taxon>
        <taxon>Metazoa</taxon>
        <taxon>Spiralia</taxon>
        <taxon>Lophotrochozoa</taxon>
        <taxon>Mollusca</taxon>
        <taxon>Bivalvia</taxon>
        <taxon>Autobranchia</taxon>
        <taxon>Pteriomorphia</taxon>
        <taxon>Mytilida</taxon>
        <taxon>Mytiloidea</taxon>
        <taxon>Mytilidae</taxon>
        <taxon>Mytilinae</taxon>
        <taxon>Mytilus</taxon>
    </lineage>
</organism>
<evidence type="ECO:0000313" key="2">
    <source>
        <dbReference type="EMBL" id="CAC5368098.1"/>
    </source>
</evidence>
<accession>A0A6J8AH96</accession>
<evidence type="ECO:0000313" key="3">
    <source>
        <dbReference type="Proteomes" id="UP000507470"/>
    </source>
</evidence>
<protein>
    <submittedName>
        <fullName evidence="2">Uncharacterized protein</fullName>
    </submittedName>
</protein>
<name>A0A6J8AH96_MYTCO</name>
<dbReference type="AlphaFoldDB" id="A0A6J8AH96"/>
<feature type="compositionally biased region" description="Polar residues" evidence="1">
    <location>
        <begin position="80"/>
        <end position="95"/>
    </location>
</feature>
<evidence type="ECO:0000256" key="1">
    <source>
        <dbReference type="SAM" id="MobiDB-lite"/>
    </source>
</evidence>
<proteinExistence type="predicted"/>
<feature type="region of interest" description="Disordered" evidence="1">
    <location>
        <begin position="77"/>
        <end position="103"/>
    </location>
</feature>
<reference evidence="2 3" key="1">
    <citation type="submission" date="2020-06" db="EMBL/GenBank/DDBJ databases">
        <authorList>
            <person name="Li R."/>
            <person name="Bekaert M."/>
        </authorList>
    </citation>
    <scope>NUCLEOTIDE SEQUENCE [LARGE SCALE GENOMIC DNA]</scope>
    <source>
        <strain evidence="3">wild</strain>
    </source>
</reference>
<keyword evidence="3" id="KW-1185">Reference proteome</keyword>
<feature type="compositionally biased region" description="Polar residues" evidence="1">
    <location>
        <begin position="13"/>
        <end position="22"/>
    </location>
</feature>
<dbReference type="Proteomes" id="UP000507470">
    <property type="component" value="Unassembled WGS sequence"/>
</dbReference>